<proteinExistence type="predicted"/>
<name>A0ABD3MC69_9STRA</name>
<sequence length="581" mass="63092">MANQHRLRDPEFIKLMALTTSILAVSIVSIGFIARAASGRENSPSARAVPGGSDGSRKLMEGWDGNGWSSGEWPSKMSKCGKSGGGSSGWSVGKSGKSRRLGESWASVWGPPTWDEGDDESKWQPSSSADWGGSWYDDDDCGWSADESHSNELVFVKDGKSAKSKSSKSKSAKSKSSKITSTTNDWTSPWTWNPPSKTTDVTDSAKSWSSPWTPPSEPWWGSSSWKATPAPTPGDEPTWRSSTWKASPKPTTEDKPTWGSSKPSPKTEVKTEMPSYFPTKEPTPSPTDDPTLKPTDEPSPKTEVKTEMPSPIPTEEPTPSPTDDPTLKPTDEPSPKTEVKTEMPSPIPTEEPTRSPTDDPTLKPTGEPSAKTEVKTDEPTPCSTSPTCPTPEPEPTPEPSPTEDVSLPPTLKPSCGTSPTCPTPMPTVCTEQQWYFDDQQCTRGPGMIPDDNEILYPNPESCCLASGFDYPEDCPVYDGCYPKPTPQPSLDESTTPMPTACEERLWYFNSGICTNGYDMPIDNGNNMYSTLKECCEMNGMINECSFNDVCLEVFTYSPTFGSTPTVSKETTGPPTLSRNNV</sequence>
<feature type="compositionally biased region" description="Basic residues" evidence="1">
    <location>
        <begin position="162"/>
        <end position="176"/>
    </location>
</feature>
<evidence type="ECO:0000256" key="2">
    <source>
        <dbReference type="SAM" id="Phobius"/>
    </source>
</evidence>
<feature type="region of interest" description="Disordered" evidence="1">
    <location>
        <begin position="39"/>
        <end position="143"/>
    </location>
</feature>
<evidence type="ECO:0000313" key="4">
    <source>
        <dbReference type="Proteomes" id="UP001530315"/>
    </source>
</evidence>
<evidence type="ECO:0000313" key="3">
    <source>
        <dbReference type="EMBL" id="KAL3761538.1"/>
    </source>
</evidence>
<dbReference type="AlphaFoldDB" id="A0ABD3MC69"/>
<feature type="compositionally biased region" description="Pro residues" evidence="1">
    <location>
        <begin position="310"/>
        <end position="322"/>
    </location>
</feature>
<accession>A0ABD3MC69</accession>
<feature type="compositionally biased region" description="Basic and acidic residues" evidence="1">
    <location>
        <begin position="351"/>
        <end position="361"/>
    </location>
</feature>
<feature type="region of interest" description="Disordered" evidence="1">
    <location>
        <begin position="562"/>
        <end position="581"/>
    </location>
</feature>
<gene>
    <name evidence="3" type="ORF">ACHAW5_003086</name>
</gene>
<feature type="compositionally biased region" description="Basic and acidic residues" evidence="1">
    <location>
        <begin position="290"/>
        <end position="306"/>
    </location>
</feature>
<keyword evidence="2" id="KW-0472">Membrane</keyword>
<dbReference type="EMBL" id="JALLAZ020001850">
    <property type="protein sequence ID" value="KAL3761538.1"/>
    <property type="molecule type" value="Genomic_DNA"/>
</dbReference>
<protein>
    <submittedName>
        <fullName evidence="3">Uncharacterized protein</fullName>
    </submittedName>
</protein>
<feature type="region of interest" description="Disordered" evidence="1">
    <location>
        <begin position="156"/>
        <end position="418"/>
    </location>
</feature>
<organism evidence="3 4">
    <name type="scientific">Stephanodiscus triporus</name>
    <dbReference type="NCBI Taxonomy" id="2934178"/>
    <lineage>
        <taxon>Eukaryota</taxon>
        <taxon>Sar</taxon>
        <taxon>Stramenopiles</taxon>
        <taxon>Ochrophyta</taxon>
        <taxon>Bacillariophyta</taxon>
        <taxon>Coscinodiscophyceae</taxon>
        <taxon>Thalassiosirophycidae</taxon>
        <taxon>Stephanodiscales</taxon>
        <taxon>Stephanodiscaceae</taxon>
        <taxon>Stephanodiscus</taxon>
    </lineage>
</organism>
<keyword evidence="4" id="KW-1185">Reference proteome</keyword>
<feature type="compositionally biased region" description="Pro residues" evidence="1">
    <location>
        <begin position="388"/>
        <end position="400"/>
    </location>
</feature>
<comment type="caution">
    <text evidence="3">The sequence shown here is derived from an EMBL/GenBank/DDBJ whole genome shotgun (WGS) entry which is preliminary data.</text>
</comment>
<feature type="transmembrane region" description="Helical" evidence="2">
    <location>
        <begin position="12"/>
        <end position="34"/>
    </location>
</feature>
<evidence type="ECO:0000256" key="1">
    <source>
        <dbReference type="SAM" id="MobiDB-lite"/>
    </source>
</evidence>
<keyword evidence="2" id="KW-1133">Transmembrane helix</keyword>
<keyword evidence="2" id="KW-0812">Transmembrane</keyword>
<feature type="compositionally biased region" description="Polar residues" evidence="1">
    <location>
        <begin position="179"/>
        <end position="206"/>
    </location>
</feature>
<dbReference type="Proteomes" id="UP001530315">
    <property type="component" value="Unassembled WGS sequence"/>
</dbReference>
<reference evidence="3 4" key="1">
    <citation type="submission" date="2024-10" db="EMBL/GenBank/DDBJ databases">
        <title>Updated reference genomes for cyclostephanoid diatoms.</title>
        <authorList>
            <person name="Roberts W.R."/>
            <person name="Alverson A.J."/>
        </authorList>
    </citation>
    <scope>NUCLEOTIDE SEQUENCE [LARGE SCALE GENOMIC DNA]</scope>
    <source>
        <strain evidence="3 4">AJA276-08</strain>
    </source>
</reference>
<feature type="compositionally biased region" description="Basic and acidic residues" evidence="1">
    <location>
        <begin position="325"/>
        <end position="341"/>
    </location>
</feature>